<feature type="signal peptide" evidence="6">
    <location>
        <begin position="1"/>
        <end position="24"/>
    </location>
</feature>
<accession>A0A9X1WK77</accession>
<evidence type="ECO:0000256" key="4">
    <source>
        <dbReference type="ARBA" id="ARBA00022729"/>
    </source>
</evidence>
<proteinExistence type="inferred from homology"/>
<dbReference type="PANTHER" id="PTHR30532">
    <property type="entry name" value="IRON III DICITRATE-BINDING PERIPLASMIC PROTEIN"/>
    <property type="match status" value="1"/>
</dbReference>
<dbReference type="EMBL" id="JALIEA010000013">
    <property type="protein sequence ID" value="MCJ7858895.1"/>
    <property type="molecule type" value="Genomic_DNA"/>
</dbReference>
<dbReference type="GO" id="GO:1901678">
    <property type="term" value="P:iron coordination entity transport"/>
    <property type="evidence" value="ECO:0007669"/>
    <property type="project" value="UniProtKB-ARBA"/>
</dbReference>
<name>A0A9X1WK77_9CORY</name>
<feature type="domain" description="Fe/B12 periplasmic-binding" evidence="7">
    <location>
        <begin position="83"/>
        <end position="356"/>
    </location>
</feature>
<dbReference type="Proteomes" id="UP001139207">
    <property type="component" value="Unassembled WGS sequence"/>
</dbReference>
<evidence type="ECO:0000256" key="3">
    <source>
        <dbReference type="ARBA" id="ARBA00022448"/>
    </source>
</evidence>
<dbReference type="PROSITE" id="PS50983">
    <property type="entry name" value="FE_B12_PBP"/>
    <property type="match status" value="1"/>
</dbReference>
<dbReference type="PANTHER" id="PTHR30532:SF24">
    <property type="entry name" value="FERRIC ENTEROBACTIN-BINDING PERIPLASMIC PROTEIN FEPB"/>
    <property type="match status" value="1"/>
</dbReference>
<evidence type="ECO:0000256" key="2">
    <source>
        <dbReference type="ARBA" id="ARBA00008814"/>
    </source>
</evidence>
<evidence type="ECO:0000256" key="1">
    <source>
        <dbReference type="ARBA" id="ARBA00004196"/>
    </source>
</evidence>
<sequence length="356" mass="37777">MTRPHVLRRITGALLATGVAVSLAACTDGGDDTPATDGAADGTTAAASGTTGEWPRTVDSIAVDNGRPTDRTEDVEIPAKPERIVSTSVTLTGSLLSIDAPVVASGAATPGPTSDDKGFFTQWADVADERGVTEIGQLEPDLEKIAAEDPDLIIVSAAGADAAPDLADRLREIAPTVVLDYSDKDWTEVTTQLGEITGHEDKAQDTVRTFTDRAAEVSRNITEPEQPVQFVLPAQDGGLNFMTGDSAQGRILTELGWDLSVPSDDVVRTDGSLTGRTDVVQVSDENLDKALTGRTVFATNADADNPVGDQLKQKPTARGTYAVTHDRVFEFGGETFRIDFYSAMSMLDTIEDYFRA</sequence>
<evidence type="ECO:0000256" key="6">
    <source>
        <dbReference type="SAM" id="SignalP"/>
    </source>
</evidence>
<evidence type="ECO:0000259" key="7">
    <source>
        <dbReference type="PROSITE" id="PS50983"/>
    </source>
</evidence>
<reference evidence="8" key="1">
    <citation type="submission" date="2022-04" db="EMBL/GenBank/DDBJ databases">
        <title>Corynebacterium kalidii LD5P10.</title>
        <authorList>
            <person name="Sun J.Q."/>
        </authorList>
    </citation>
    <scope>NUCLEOTIDE SEQUENCE</scope>
    <source>
        <strain evidence="8">LD5P10</strain>
    </source>
</reference>
<dbReference type="NCBIfam" id="NF008200">
    <property type="entry name" value="PRK10957.1"/>
    <property type="match status" value="1"/>
</dbReference>
<dbReference type="AlphaFoldDB" id="A0A9X1WK77"/>
<evidence type="ECO:0000313" key="8">
    <source>
        <dbReference type="EMBL" id="MCJ7858895.1"/>
    </source>
</evidence>
<keyword evidence="9" id="KW-1185">Reference proteome</keyword>
<gene>
    <name evidence="8" type="primary">fepB</name>
    <name evidence="8" type="ORF">MUN33_09245</name>
</gene>
<keyword evidence="4 6" id="KW-0732">Signal</keyword>
<organism evidence="8 9">
    <name type="scientific">Corynebacterium kalidii</name>
    <dbReference type="NCBI Taxonomy" id="2931982"/>
    <lineage>
        <taxon>Bacteria</taxon>
        <taxon>Bacillati</taxon>
        <taxon>Actinomycetota</taxon>
        <taxon>Actinomycetes</taxon>
        <taxon>Mycobacteriales</taxon>
        <taxon>Corynebacteriaceae</taxon>
        <taxon>Corynebacterium</taxon>
    </lineage>
</organism>
<comment type="subcellular location">
    <subcellularLocation>
        <location evidence="1">Cell envelope</location>
    </subcellularLocation>
</comment>
<dbReference type="GO" id="GO:0030288">
    <property type="term" value="C:outer membrane-bounded periplasmic space"/>
    <property type="evidence" value="ECO:0007669"/>
    <property type="project" value="TreeGrafter"/>
</dbReference>
<comment type="similarity">
    <text evidence="2">Belongs to the bacterial solute-binding protein 8 family.</text>
</comment>
<dbReference type="Gene3D" id="3.40.50.1980">
    <property type="entry name" value="Nitrogenase molybdenum iron protein domain"/>
    <property type="match status" value="2"/>
</dbReference>
<keyword evidence="3" id="KW-0813">Transport</keyword>
<dbReference type="SUPFAM" id="SSF53807">
    <property type="entry name" value="Helical backbone' metal receptor"/>
    <property type="match status" value="1"/>
</dbReference>
<dbReference type="Pfam" id="PF01497">
    <property type="entry name" value="Peripla_BP_2"/>
    <property type="match status" value="1"/>
</dbReference>
<dbReference type="InterPro" id="IPR002491">
    <property type="entry name" value="ABC_transptr_periplasmic_BD"/>
</dbReference>
<comment type="caution">
    <text evidence="8">The sequence shown here is derived from an EMBL/GenBank/DDBJ whole genome shotgun (WGS) entry which is preliminary data.</text>
</comment>
<dbReference type="InterPro" id="IPR051313">
    <property type="entry name" value="Bact_iron-sidero_bind"/>
</dbReference>
<feature type="compositionally biased region" description="Low complexity" evidence="5">
    <location>
        <begin position="34"/>
        <end position="52"/>
    </location>
</feature>
<feature type="region of interest" description="Disordered" evidence="5">
    <location>
        <begin position="34"/>
        <end position="53"/>
    </location>
</feature>
<evidence type="ECO:0000256" key="5">
    <source>
        <dbReference type="SAM" id="MobiDB-lite"/>
    </source>
</evidence>
<feature type="chain" id="PRO_5040918496" evidence="6">
    <location>
        <begin position="25"/>
        <end position="356"/>
    </location>
</feature>
<protein>
    <submittedName>
        <fullName evidence="8">Fe2+-enterobactin ABC transporter substrate-binding protein</fullName>
    </submittedName>
</protein>
<dbReference type="FunFam" id="3.40.50.1980:FF:000009">
    <property type="entry name" value="Iron-enterobactin transporter periplasmic binding protein"/>
    <property type="match status" value="1"/>
</dbReference>
<evidence type="ECO:0000313" key="9">
    <source>
        <dbReference type="Proteomes" id="UP001139207"/>
    </source>
</evidence>
<dbReference type="PROSITE" id="PS51257">
    <property type="entry name" value="PROKAR_LIPOPROTEIN"/>
    <property type="match status" value="1"/>
</dbReference>
<dbReference type="RefSeq" id="WP_244804627.1">
    <property type="nucleotide sequence ID" value="NZ_JALIEA010000013.1"/>
</dbReference>